<keyword evidence="2" id="KW-0812">Transmembrane</keyword>
<evidence type="ECO:0000256" key="1">
    <source>
        <dbReference type="SAM" id="Coils"/>
    </source>
</evidence>
<evidence type="ECO:0000259" key="3">
    <source>
        <dbReference type="Pfam" id="PF20155"/>
    </source>
</evidence>
<proteinExistence type="predicted"/>
<dbReference type="EMBL" id="AFZE01000056">
    <property type="protein sequence ID" value="EHL11076.1"/>
    <property type="molecule type" value="Genomic_DNA"/>
</dbReference>
<sequence length="679" mass="73955">MGYIDSTIRLRNEMSPVLSGIVQSMNMVVGAAYDMNRATGASVDLSSLNAARDRLREIEAEIERASREQENFNNEIANGANQVNKLGNFIKSAVGAYVGFRGVNAFVNLSDDMTNIRARLDMINDGTKTTKQLQDQIFASAQRARGEYKTTLDIVTKLGMQAKDAFKNNGETVAFAENLNKLFTISGTSAQGMESVMYNLTQAMGSGVLRGQDLNAVMANTPLLLKIVSDYMGVSIGEIRGMASEGKLSADVIKNALLGAGDEINARFEKMPLTFGQIFVDIKNRFIYALEPALAKLSEFANSEGFRVFVNNAVNAAVLVADAIGTGVEYVVMFANMIAANWGTIEPLIFGIVMAFLALKAATLLQAAAMAVLNANLLISPIGLIITGVAIIITLFVSWANSVGGVRVAVLILHRNFIVALRGMHLFLADFISKLFSFCDMGVLYFHGFANGITDAISNAKVLGLFLLEEFVNGAIDGLNSLINVVNSVPGVSIPAFKHFSFAAEAKIKSEAEKQIRDRELKEHERRVLSNRIKEDKYLKDLEMSYDNKINEMNKKIADLKAEKQSDANENIPKFDIPNFDEIKGLVDDVKSGVQGTQNNTSSLADGIKVKDDDISYLKDLAEIRAITNFSFEKIQVNVDNKFGDINQTADLDGWMESLTDSLTEAVNSTMGGVIAYGV</sequence>
<dbReference type="Pfam" id="PF20155">
    <property type="entry name" value="TMP_3"/>
    <property type="match status" value="1"/>
</dbReference>
<dbReference type="HOGENOM" id="CLU_014820_0_0_9"/>
<organism evidence="4 5">
    <name type="scientific">Peptoanaerobacter stomatis</name>
    <dbReference type="NCBI Taxonomy" id="796937"/>
    <lineage>
        <taxon>Bacteria</taxon>
        <taxon>Bacillati</taxon>
        <taxon>Bacillota</taxon>
        <taxon>Clostridia</taxon>
        <taxon>Peptostreptococcales</taxon>
        <taxon>Filifactoraceae</taxon>
        <taxon>Peptoanaerobacter</taxon>
    </lineage>
</organism>
<accession>G9X2K6</accession>
<name>G9X2K6_9FIRM</name>
<dbReference type="NCBIfam" id="TIGR02675">
    <property type="entry name" value="tape_meas_nterm"/>
    <property type="match status" value="1"/>
</dbReference>
<evidence type="ECO:0000256" key="2">
    <source>
        <dbReference type="SAM" id="Phobius"/>
    </source>
</evidence>
<dbReference type="InterPro" id="IPR013491">
    <property type="entry name" value="Tape_meas_N"/>
</dbReference>
<dbReference type="Proteomes" id="UP000006437">
    <property type="component" value="Unassembled WGS sequence"/>
</dbReference>
<feature type="transmembrane region" description="Helical" evidence="2">
    <location>
        <begin position="348"/>
        <end position="365"/>
    </location>
</feature>
<dbReference type="BioCyc" id="EBAC796937-HMP:GMGH-615-MONOMER"/>
<dbReference type="RefSeq" id="WP_009524849.1">
    <property type="nucleotide sequence ID" value="NZ_JH414548.1"/>
</dbReference>
<dbReference type="AlphaFoldDB" id="G9X2K6"/>
<dbReference type="PATRIC" id="fig|796937.3.peg.1847"/>
<keyword evidence="2" id="KW-1133">Transmembrane helix</keyword>
<gene>
    <name evidence="4" type="ORF">HMPREF9629_00613</name>
</gene>
<keyword evidence="1" id="KW-0175">Coiled coil</keyword>
<keyword evidence="2" id="KW-0472">Membrane</keyword>
<protein>
    <recommendedName>
        <fullName evidence="3">Tape measure protein N-terminal domain-containing protein</fullName>
    </recommendedName>
</protein>
<comment type="caution">
    <text evidence="4">The sequence shown here is derived from an EMBL/GenBank/DDBJ whole genome shotgun (WGS) entry which is preliminary data.</text>
</comment>
<feature type="coiled-coil region" evidence="1">
    <location>
        <begin position="543"/>
        <end position="570"/>
    </location>
</feature>
<reference evidence="4 5" key="1">
    <citation type="submission" date="2011-08" db="EMBL/GenBank/DDBJ databases">
        <title>The Genome Sequence of Eubacteriaceae bacterium ACC19a.</title>
        <authorList>
            <consortium name="The Broad Institute Genome Sequencing Platform"/>
            <person name="Earl A."/>
            <person name="Ward D."/>
            <person name="Feldgarden M."/>
            <person name="Gevers D."/>
            <person name="Sizova M."/>
            <person name="Hazen A."/>
            <person name="Epstein S."/>
            <person name="Young S.K."/>
            <person name="Zeng Q."/>
            <person name="Gargeya S."/>
            <person name="Fitzgerald M."/>
            <person name="Haas B."/>
            <person name="Abouelleil A."/>
            <person name="Alvarado L."/>
            <person name="Arachchi H.M."/>
            <person name="Berlin A."/>
            <person name="Brown A."/>
            <person name="Chapman S.B."/>
            <person name="Chen Z."/>
            <person name="Dunbar C."/>
            <person name="Freedman E."/>
            <person name="Gearin G."/>
            <person name="Gellesch M."/>
            <person name="Goldberg J."/>
            <person name="Griggs A."/>
            <person name="Gujja S."/>
            <person name="Heiman D."/>
            <person name="Howarth C."/>
            <person name="Larson L."/>
            <person name="Lui A."/>
            <person name="MacDonald P.J.P."/>
            <person name="Montmayeur A."/>
            <person name="Murphy C."/>
            <person name="Neiman D."/>
            <person name="Pearson M."/>
            <person name="Priest M."/>
            <person name="Roberts A."/>
            <person name="Saif S."/>
            <person name="Shea T."/>
            <person name="Shenoy N."/>
            <person name="Sisk P."/>
            <person name="Stolte C."/>
            <person name="Sykes S."/>
            <person name="Wortman J."/>
            <person name="Nusbaum C."/>
            <person name="Birren B."/>
        </authorList>
    </citation>
    <scope>NUCLEOTIDE SEQUENCE [LARGE SCALE GENOMIC DNA]</scope>
    <source>
        <strain evidence="4 5">ACC19a</strain>
    </source>
</reference>
<evidence type="ECO:0000313" key="4">
    <source>
        <dbReference type="EMBL" id="EHL11076.1"/>
    </source>
</evidence>
<feature type="coiled-coil region" evidence="1">
    <location>
        <begin position="48"/>
        <end position="82"/>
    </location>
</feature>
<evidence type="ECO:0000313" key="5">
    <source>
        <dbReference type="Proteomes" id="UP000006437"/>
    </source>
</evidence>
<feature type="transmembrane region" description="Helical" evidence="2">
    <location>
        <begin position="377"/>
        <end position="400"/>
    </location>
</feature>
<feature type="domain" description="Tape measure protein N-terminal" evidence="3">
    <location>
        <begin position="105"/>
        <end position="288"/>
    </location>
</feature>